<accession>B2JTZ6</accession>
<dbReference type="HOGENOM" id="CLU_1802477_0_0_4"/>
<evidence type="ECO:0000256" key="1">
    <source>
        <dbReference type="SAM" id="MobiDB-lite"/>
    </source>
</evidence>
<name>B2JTZ6_PARP8</name>
<geneLocation type="plasmid" evidence="3 4">
    <name>pBPHY01</name>
</geneLocation>
<dbReference type="AlphaFoldDB" id="B2JTZ6"/>
<sequence>MHVSERGNDKRNRLLPTGGWTASLVRPTSLWPPGWKRSGNASSMRVEHAMLLVFSLRFVAISAAVATLLGFPIGVHAQSANAVPSAVQSPEGMAAESRGGALAPAEMSGNRQKTRAQVRQELEQAQKSGEMDRINEFYGLPRW</sequence>
<evidence type="ECO:0000256" key="2">
    <source>
        <dbReference type="SAM" id="Phobius"/>
    </source>
</evidence>
<dbReference type="Proteomes" id="UP000001192">
    <property type="component" value="Plasmid pBPHY01"/>
</dbReference>
<evidence type="ECO:0000313" key="4">
    <source>
        <dbReference type="Proteomes" id="UP000001192"/>
    </source>
</evidence>
<evidence type="ECO:0008006" key="5">
    <source>
        <dbReference type="Google" id="ProtNLM"/>
    </source>
</evidence>
<protein>
    <recommendedName>
        <fullName evidence="5">DUF4148 domain-containing protein</fullName>
    </recommendedName>
</protein>
<dbReference type="InterPro" id="IPR025421">
    <property type="entry name" value="DUF4148"/>
</dbReference>
<keyword evidence="2" id="KW-0472">Membrane</keyword>
<keyword evidence="4" id="KW-1185">Reference proteome</keyword>
<keyword evidence="2" id="KW-0812">Transmembrane</keyword>
<organism evidence="3 4">
    <name type="scientific">Paraburkholderia phymatum (strain DSM 17167 / CIP 108236 / LMG 21445 / STM815)</name>
    <name type="common">Burkholderia phymatum</name>
    <dbReference type="NCBI Taxonomy" id="391038"/>
    <lineage>
        <taxon>Bacteria</taxon>
        <taxon>Pseudomonadati</taxon>
        <taxon>Pseudomonadota</taxon>
        <taxon>Betaproteobacteria</taxon>
        <taxon>Burkholderiales</taxon>
        <taxon>Burkholderiaceae</taxon>
        <taxon>Paraburkholderia</taxon>
    </lineage>
</organism>
<gene>
    <name evidence="3" type="ordered locus">Bphy_7043</name>
</gene>
<dbReference type="Pfam" id="PF13663">
    <property type="entry name" value="DUF4148"/>
    <property type="match status" value="1"/>
</dbReference>
<keyword evidence="3" id="KW-0614">Plasmid</keyword>
<keyword evidence="2" id="KW-1133">Transmembrane helix</keyword>
<proteinExistence type="predicted"/>
<feature type="compositionally biased region" description="Basic and acidic residues" evidence="1">
    <location>
        <begin position="118"/>
        <end position="127"/>
    </location>
</feature>
<feature type="region of interest" description="Disordered" evidence="1">
    <location>
        <begin position="90"/>
        <end position="127"/>
    </location>
</feature>
<evidence type="ECO:0000313" key="3">
    <source>
        <dbReference type="EMBL" id="ACC76049.1"/>
    </source>
</evidence>
<reference evidence="4" key="1">
    <citation type="journal article" date="2014" name="Stand. Genomic Sci.">
        <title>Complete genome sequence of Burkholderia phymatum STM815(T), a broad host range and efficient nitrogen-fixing symbiont of Mimosa species.</title>
        <authorList>
            <person name="Moulin L."/>
            <person name="Klonowska A."/>
            <person name="Caroline B."/>
            <person name="Booth K."/>
            <person name="Vriezen J.A."/>
            <person name="Melkonian R."/>
            <person name="James E.K."/>
            <person name="Young J.P."/>
            <person name="Bena G."/>
            <person name="Hauser L."/>
            <person name="Land M."/>
            <person name="Kyrpides N."/>
            <person name="Bruce D."/>
            <person name="Chain P."/>
            <person name="Copeland A."/>
            <person name="Pitluck S."/>
            <person name="Woyke T."/>
            <person name="Lizotte-Waniewski M."/>
            <person name="Bristow J."/>
            <person name="Riley M."/>
        </authorList>
    </citation>
    <scope>NUCLEOTIDE SEQUENCE [LARGE SCALE GENOMIC DNA]</scope>
    <source>
        <strain evidence="4">DSM 17167 / CIP 108236 / LMG 21445 / STM815</strain>
        <plasmid evidence="4">Plasmid pBPHY01</plasmid>
    </source>
</reference>
<dbReference type="EMBL" id="CP001045">
    <property type="protein sequence ID" value="ACC76049.1"/>
    <property type="molecule type" value="Genomic_DNA"/>
</dbReference>
<feature type="transmembrane region" description="Helical" evidence="2">
    <location>
        <begin position="49"/>
        <end position="71"/>
    </location>
</feature>
<dbReference type="KEGG" id="bph:Bphy_7043"/>